<feature type="transmembrane region" description="Helical" evidence="1">
    <location>
        <begin position="206"/>
        <end position="223"/>
    </location>
</feature>
<gene>
    <name evidence="2" type="ORF">ACFP1L_07640</name>
</gene>
<keyword evidence="1" id="KW-0812">Transmembrane</keyword>
<feature type="transmembrane region" description="Helical" evidence="1">
    <location>
        <begin position="651"/>
        <end position="676"/>
    </location>
</feature>
<evidence type="ECO:0008006" key="4">
    <source>
        <dbReference type="Google" id="ProtNLM"/>
    </source>
</evidence>
<keyword evidence="1" id="KW-1133">Transmembrane helix</keyword>
<feature type="transmembrane region" description="Helical" evidence="1">
    <location>
        <begin position="436"/>
        <end position="456"/>
    </location>
</feature>
<feature type="transmembrane region" description="Helical" evidence="1">
    <location>
        <begin position="37"/>
        <end position="60"/>
    </location>
</feature>
<keyword evidence="3" id="KW-1185">Reference proteome</keyword>
<proteinExistence type="predicted"/>
<keyword evidence="1" id="KW-0472">Membrane</keyword>
<evidence type="ECO:0000313" key="2">
    <source>
        <dbReference type="EMBL" id="MFC6201743.1"/>
    </source>
</evidence>
<evidence type="ECO:0000256" key="1">
    <source>
        <dbReference type="SAM" id="Phobius"/>
    </source>
</evidence>
<feature type="transmembrane region" description="Helical" evidence="1">
    <location>
        <begin position="405"/>
        <end position="424"/>
    </location>
</feature>
<feature type="transmembrane region" description="Helical" evidence="1">
    <location>
        <begin position="252"/>
        <end position="271"/>
    </location>
</feature>
<feature type="transmembrane region" description="Helical" evidence="1">
    <location>
        <begin position="149"/>
        <end position="170"/>
    </location>
</feature>
<dbReference type="RefSeq" id="WP_137615356.1">
    <property type="nucleotide sequence ID" value="NZ_BJDI01000002.1"/>
</dbReference>
<evidence type="ECO:0000313" key="3">
    <source>
        <dbReference type="Proteomes" id="UP001596171"/>
    </source>
</evidence>
<feature type="transmembrane region" description="Helical" evidence="1">
    <location>
        <begin position="230"/>
        <end position="246"/>
    </location>
</feature>
<protein>
    <recommendedName>
        <fullName evidence="4">Integral membrane protein</fullName>
    </recommendedName>
</protein>
<comment type="caution">
    <text evidence="2">The sequence shown here is derived from an EMBL/GenBank/DDBJ whole genome shotgun (WGS) entry which is preliminary data.</text>
</comment>
<feature type="transmembrane region" description="Helical" evidence="1">
    <location>
        <begin position="462"/>
        <end position="481"/>
    </location>
</feature>
<sequence length="677" mass="75835">MTRRLSLILNRIVAVGLCAAVFVATFLPVHFFADQDWAATSVRLSLTVALIIISLGLRAWVQHWSAVTYRRVLWGVGAVLLVAQLVVAISWVDVSRADAFFVRNQAVALATGSRHWDGYFAVYPNNVSETLFVSGWLKLALKLGLNPPWIWFNIGRFLWLDLGLLAGLSLMRHWRHWQPGALGLLVVWLFAVPIYAYGLFDYTDVWVMPLVVMMAALGVAFGHYQGWRRWLIAVSMWVLLGFGVVLKSNLIVLWLAAVMIVAVAVGGHRLAWRTGLSWLVGCGVTLALCFGASQAIAKQAGYQKDANAAVPATSWIAMSLRPQSSGQYNYEDFTAVREAPTATAKRQLAAGMIKTRLQQLGFGGFLAHLGKKFRVFYATGDFDSFKLTTQWLKAPNWFLVHQRGWQFWLVTWTQSGYLVLLLGAIRQLWRHTAFRLSSGLFSLTVLGLTLFHVGLWEVEARYALPLLPVLMLLGVSGWVTLPTSQLNSSWRWPLSGVALLVTIYSGWQLWQTSQSVTLTTTMVLRQGNGTYFQPTSRVLSPGQRVKVTWHSPIASHQLRLAPTTQTGKVRIQLQADKRVIWIKTGSPRQLRRLTYQPTKAPLTLTIRNLGTQPVKYAAVKSNYDQQTGRILTRPQWFLQTTLRQNETTRPLLKLGTISLGLAVTLALALLSLWLIMT</sequence>
<feature type="transmembrane region" description="Helical" evidence="1">
    <location>
        <begin position="182"/>
        <end position="200"/>
    </location>
</feature>
<feature type="transmembrane region" description="Helical" evidence="1">
    <location>
        <begin position="12"/>
        <end position="31"/>
    </location>
</feature>
<feature type="transmembrane region" description="Helical" evidence="1">
    <location>
        <begin position="72"/>
        <end position="92"/>
    </location>
</feature>
<dbReference type="EMBL" id="JBHSSE010000016">
    <property type="protein sequence ID" value="MFC6201743.1"/>
    <property type="molecule type" value="Genomic_DNA"/>
</dbReference>
<feature type="transmembrane region" description="Helical" evidence="1">
    <location>
        <begin position="278"/>
        <end position="297"/>
    </location>
</feature>
<accession>A0ABW1SK65</accession>
<reference evidence="3" key="1">
    <citation type="journal article" date="2019" name="Int. J. Syst. Evol. Microbiol.">
        <title>The Global Catalogue of Microorganisms (GCM) 10K type strain sequencing project: providing services to taxonomists for standard genome sequencing and annotation.</title>
        <authorList>
            <consortium name="The Broad Institute Genomics Platform"/>
            <consortium name="The Broad Institute Genome Sequencing Center for Infectious Disease"/>
            <person name="Wu L."/>
            <person name="Ma J."/>
        </authorList>
    </citation>
    <scope>NUCLEOTIDE SEQUENCE [LARGE SCALE GENOMIC DNA]</scope>
    <source>
        <strain evidence="3">CCM 8930</strain>
    </source>
</reference>
<name>A0ABW1SK65_9LACO</name>
<dbReference type="Proteomes" id="UP001596171">
    <property type="component" value="Unassembled WGS sequence"/>
</dbReference>
<organism evidence="2 3">
    <name type="scientific">Lactiplantibacillus nangangensis</name>
    <dbReference type="NCBI Taxonomy" id="2559917"/>
    <lineage>
        <taxon>Bacteria</taxon>
        <taxon>Bacillati</taxon>
        <taxon>Bacillota</taxon>
        <taxon>Bacilli</taxon>
        <taxon>Lactobacillales</taxon>
        <taxon>Lactobacillaceae</taxon>
        <taxon>Lactiplantibacillus</taxon>
    </lineage>
</organism>